<dbReference type="EMBL" id="VIXA01000003">
    <property type="protein sequence ID" value="TWG13659.1"/>
    <property type="molecule type" value="Genomic_DNA"/>
</dbReference>
<proteinExistence type="predicted"/>
<evidence type="ECO:0000313" key="2">
    <source>
        <dbReference type="Proteomes" id="UP000319927"/>
    </source>
</evidence>
<dbReference type="AlphaFoldDB" id="A0A561VPW2"/>
<dbReference type="Proteomes" id="UP000319927">
    <property type="component" value="Unassembled WGS sequence"/>
</dbReference>
<protein>
    <submittedName>
        <fullName evidence="1">Uncharacterized protein</fullName>
    </submittedName>
</protein>
<reference evidence="1 2" key="1">
    <citation type="submission" date="2019-06" db="EMBL/GenBank/DDBJ databases">
        <title>Sequencing the genomes of 1000 actinobacteria strains.</title>
        <authorList>
            <person name="Klenk H.-P."/>
        </authorList>
    </citation>
    <scope>NUCLEOTIDE SEQUENCE [LARGE SCALE GENOMIC DNA]</scope>
    <source>
        <strain evidence="1 2">DSM 102131</strain>
    </source>
</reference>
<comment type="caution">
    <text evidence="1">The sequence shown here is derived from an EMBL/GenBank/DDBJ whole genome shotgun (WGS) entry which is preliminary data.</text>
</comment>
<gene>
    <name evidence="1" type="ORF">FHX75_13707</name>
</gene>
<sequence>MAGPALAACPVMGQPARGFDYVQRADGSVVLSHHGRPVGTLRGDRAARFLAEVREDPQLVMARWTGNYRRGNERTARQHPRNRG</sequence>
<accession>A0A561VPW2</accession>
<name>A0A561VPW2_9ACTN</name>
<evidence type="ECO:0000313" key="1">
    <source>
        <dbReference type="EMBL" id="TWG13659.1"/>
    </source>
</evidence>
<organism evidence="1 2">
    <name type="scientific">Micromonospora palomenae</name>
    <dbReference type="NCBI Taxonomy" id="1461247"/>
    <lineage>
        <taxon>Bacteria</taxon>
        <taxon>Bacillati</taxon>
        <taxon>Actinomycetota</taxon>
        <taxon>Actinomycetes</taxon>
        <taxon>Micromonosporales</taxon>
        <taxon>Micromonosporaceae</taxon>
        <taxon>Micromonospora</taxon>
    </lineage>
</organism>
<keyword evidence="2" id="KW-1185">Reference proteome</keyword>